<reference evidence="4" key="1">
    <citation type="journal article" date="2019" name="Int. J. Syst. Evol. Microbiol.">
        <title>The Global Catalogue of Microorganisms (GCM) 10K type strain sequencing project: providing services to taxonomists for standard genome sequencing and annotation.</title>
        <authorList>
            <consortium name="The Broad Institute Genomics Platform"/>
            <consortium name="The Broad Institute Genome Sequencing Center for Infectious Disease"/>
            <person name="Wu L."/>
            <person name="Ma J."/>
        </authorList>
    </citation>
    <scope>NUCLEOTIDE SEQUENCE [LARGE SCALE GENOMIC DNA]</scope>
    <source>
        <strain evidence="4">KCTC 22814</strain>
    </source>
</reference>
<keyword evidence="1" id="KW-0732">Signal</keyword>
<dbReference type="Gene3D" id="2.40.160.20">
    <property type="match status" value="1"/>
</dbReference>
<dbReference type="EMBL" id="JBHUPB010000003">
    <property type="protein sequence ID" value="MFD2966462.1"/>
    <property type="molecule type" value="Genomic_DNA"/>
</dbReference>
<evidence type="ECO:0000259" key="2">
    <source>
        <dbReference type="Pfam" id="PF13505"/>
    </source>
</evidence>
<dbReference type="SUPFAM" id="SSF56925">
    <property type="entry name" value="OMPA-like"/>
    <property type="match status" value="1"/>
</dbReference>
<dbReference type="RefSeq" id="WP_320184250.1">
    <property type="nucleotide sequence ID" value="NZ_CP138332.1"/>
</dbReference>
<keyword evidence="4" id="KW-1185">Reference proteome</keyword>
<dbReference type="InterPro" id="IPR011250">
    <property type="entry name" value="OMP/PagP_B-barrel"/>
</dbReference>
<dbReference type="Pfam" id="PF13505">
    <property type="entry name" value="OMP_b-brl"/>
    <property type="match status" value="1"/>
</dbReference>
<organism evidence="3 4">
    <name type="scientific">Sphingobacterium bambusae</name>
    <dbReference type="NCBI Taxonomy" id="662858"/>
    <lineage>
        <taxon>Bacteria</taxon>
        <taxon>Pseudomonadati</taxon>
        <taxon>Bacteroidota</taxon>
        <taxon>Sphingobacteriia</taxon>
        <taxon>Sphingobacteriales</taxon>
        <taxon>Sphingobacteriaceae</taxon>
        <taxon>Sphingobacterium</taxon>
    </lineage>
</organism>
<dbReference type="InterPro" id="IPR027385">
    <property type="entry name" value="Beta-barrel_OMP"/>
</dbReference>
<evidence type="ECO:0000256" key="1">
    <source>
        <dbReference type="ARBA" id="ARBA00022729"/>
    </source>
</evidence>
<protein>
    <submittedName>
        <fullName evidence="3">Outer membrane beta-barrel protein</fullName>
    </submittedName>
</protein>
<dbReference type="Proteomes" id="UP001597525">
    <property type="component" value="Unassembled WGS sequence"/>
</dbReference>
<proteinExistence type="predicted"/>
<gene>
    <name evidence="3" type="ORF">ACFS7Y_03640</name>
</gene>
<evidence type="ECO:0000313" key="4">
    <source>
        <dbReference type="Proteomes" id="UP001597525"/>
    </source>
</evidence>
<accession>A0ABW6BAY2</accession>
<sequence>MTNSQILKTNLISSNMKKLFLTLTAVTALTLASQAQTEKGKFLVGGQVGFETSKIKDTDLKQNAFSINPTAGYFVSDNWAVGTGVGYSWSKNENPTATTKENAFQVAPFVRNYIGEGQFKFFSQLSVPMQWGKNTQEAVGAETEEKFAKYGVELAPGFAFFPSSKVGIELKVRGLYFDSEKNKTTDVTTNKFGLDANSLAPTLGVQFYF</sequence>
<feature type="domain" description="Outer membrane protein beta-barrel" evidence="2">
    <location>
        <begin position="22"/>
        <end position="194"/>
    </location>
</feature>
<name>A0ABW6BAY2_9SPHI</name>
<evidence type="ECO:0000313" key="3">
    <source>
        <dbReference type="EMBL" id="MFD2966462.1"/>
    </source>
</evidence>
<comment type="caution">
    <text evidence="3">The sequence shown here is derived from an EMBL/GenBank/DDBJ whole genome shotgun (WGS) entry which is preliminary data.</text>
</comment>